<evidence type="ECO:0000256" key="12">
    <source>
        <dbReference type="ARBA" id="ARBA00022781"/>
    </source>
</evidence>
<dbReference type="GO" id="GO:0030527">
    <property type="term" value="F:structural constituent of chromatin"/>
    <property type="evidence" value="ECO:0007669"/>
    <property type="project" value="InterPro"/>
</dbReference>
<dbReference type="GO" id="GO:0005634">
    <property type="term" value="C:nucleus"/>
    <property type="evidence" value="ECO:0007669"/>
    <property type="project" value="UniProtKB-SubCell"/>
</dbReference>
<dbReference type="CDD" id="cd01134">
    <property type="entry name" value="V_A-ATPase_A"/>
    <property type="match status" value="1"/>
</dbReference>
<evidence type="ECO:0000256" key="14">
    <source>
        <dbReference type="ARBA" id="ARBA00022967"/>
    </source>
</evidence>
<dbReference type="InterPro" id="IPR007125">
    <property type="entry name" value="H2A/H2B/H3"/>
</dbReference>
<dbReference type="InterPro" id="IPR023366">
    <property type="entry name" value="ATP_synth_asu-like_sf"/>
</dbReference>
<evidence type="ECO:0000256" key="19">
    <source>
        <dbReference type="ARBA" id="ARBA00048383"/>
    </source>
</evidence>
<dbReference type="Pfam" id="PF22919">
    <property type="entry name" value="ATP-synt_VA_C"/>
    <property type="match status" value="1"/>
</dbReference>
<comment type="similarity">
    <text evidence="6">Belongs to the ATPase alpha/beta chains family.</text>
</comment>
<evidence type="ECO:0000256" key="20">
    <source>
        <dbReference type="RuleBase" id="RU000451"/>
    </source>
</evidence>
<evidence type="ECO:0000313" key="27">
    <source>
        <dbReference type="Proteomes" id="UP000239649"/>
    </source>
</evidence>
<dbReference type="InterPro" id="IPR036121">
    <property type="entry name" value="ATPase_F1/V1/A1_a/bsu_N_sf"/>
</dbReference>
<dbReference type="InterPro" id="IPR000558">
    <property type="entry name" value="Histone_H2B"/>
</dbReference>
<name>A0A2P6VKQ0_9CHLO</name>
<keyword evidence="10 20" id="KW-0158">Chromosome</keyword>
<keyword evidence="12" id="KW-0375">Hydrogen ion transport</keyword>
<dbReference type="PRINTS" id="PR00621">
    <property type="entry name" value="HISTONEH2B"/>
</dbReference>
<comment type="subunit">
    <text evidence="8 20">The nucleosome is a histone octamer containing two molecules each of H2A, H2B, H3 and H4 assembled in one H3-H4 heterotetramer and two H2A-H2B heterodimers. The octamer wraps approximately 147 bp of DNA.</text>
</comment>
<evidence type="ECO:0000256" key="8">
    <source>
        <dbReference type="ARBA" id="ARBA00011538"/>
    </source>
</evidence>
<evidence type="ECO:0000256" key="7">
    <source>
        <dbReference type="ARBA" id="ARBA00011504"/>
    </source>
</evidence>
<dbReference type="InterPro" id="IPR022878">
    <property type="entry name" value="V-ATPase_asu"/>
</dbReference>
<organism evidence="26 27">
    <name type="scientific">Micractinium conductrix</name>
    <dbReference type="NCBI Taxonomy" id="554055"/>
    <lineage>
        <taxon>Eukaryota</taxon>
        <taxon>Viridiplantae</taxon>
        <taxon>Chlorophyta</taxon>
        <taxon>core chlorophytes</taxon>
        <taxon>Trebouxiophyceae</taxon>
        <taxon>Chlorellales</taxon>
        <taxon>Chlorellaceae</taxon>
        <taxon>Chlorella clade</taxon>
        <taxon>Micractinium</taxon>
    </lineage>
</organism>
<dbReference type="EMBL" id="LHPF02000004">
    <property type="protein sequence ID" value="PSC74637.1"/>
    <property type="molecule type" value="Genomic_DNA"/>
</dbReference>
<evidence type="ECO:0000313" key="26">
    <source>
        <dbReference type="EMBL" id="PSC74637.1"/>
    </source>
</evidence>
<dbReference type="Gene3D" id="1.10.1140.10">
    <property type="entry name" value="Bovine Mitochondrial F1-atpase, Atp Synthase Beta Chain, Chain D, domain 3"/>
    <property type="match status" value="1"/>
</dbReference>
<proteinExistence type="inferred from homology"/>
<evidence type="ECO:0000256" key="3">
    <source>
        <dbReference type="ARBA" id="ARBA00004123"/>
    </source>
</evidence>
<dbReference type="Gene3D" id="1.10.20.10">
    <property type="entry name" value="Histone, subunit A"/>
    <property type="match status" value="1"/>
</dbReference>
<gene>
    <name evidence="26" type="ORF">C2E20_2368</name>
</gene>
<evidence type="ECO:0000256" key="6">
    <source>
        <dbReference type="ARBA" id="ARBA00008936"/>
    </source>
</evidence>
<dbReference type="CDD" id="cd22910">
    <property type="entry name" value="HFD_H2B"/>
    <property type="match status" value="1"/>
</dbReference>
<comment type="catalytic activity">
    <reaction evidence="19">
        <text>ATP + H2O + 4 H(+)(in) = ADP + phosphate + 5 H(+)(out)</text>
        <dbReference type="Rhea" id="RHEA:57720"/>
        <dbReference type="ChEBI" id="CHEBI:15377"/>
        <dbReference type="ChEBI" id="CHEBI:15378"/>
        <dbReference type="ChEBI" id="CHEBI:30616"/>
        <dbReference type="ChEBI" id="CHEBI:43474"/>
        <dbReference type="ChEBI" id="CHEBI:456216"/>
        <dbReference type="EC" id="7.1.2.2"/>
    </reaction>
</comment>
<feature type="domain" description="ATPase F1/V1/A1 complex alpha/beta subunit nucleotide-binding" evidence="21">
    <location>
        <begin position="223"/>
        <end position="449"/>
    </location>
</feature>
<dbReference type="FunFam" id="3.40.50.300:FF:000052">
    <property type="entry name" value="V-type proton ATPase catalytic subunit A"/>
    <property type="match status" value="1"/>
</dbReference>
<evidence type="ECO:0000256" key="18">
    <source>
        <dbReference type="ARBA" id="ARBA00023269"/>
    </source>
</evidence>
<evidence type="ECO:0000256" key="5">
    <source>
        <dbReference type="ARBA" id="ARBA00006846"/>
    </source>
</evidence>
<dbReference type="InterPro" id="IPR027417">
    <property type="entry name" value="P-loop_NTPase"/>
</dbReference>
<dbReference type="NCBIfam" id="TIGR01042">
    <property type="entry name" value="V-ATPase_V1_A"/>
    <property type="match status" value="1"/>
</dbReference>
<keyword evidence="13" id="KW-0067">ATP-binding</keyword>
<evidence type="ECO:0000259" key="21">
    <source>
        <dbReference type="Pfam" id="PF00006"/>
    </source>
</evidence>
<dbReference type="GO" id="GO:0003677">
    <property type="term" value="F:DNA binding"/>
    <property type="evidence" value="ECO:0007669"/>
    <property type="project" value="UniProtKB-KW"/>
</dbReference>
<dbReference type="GO" id="GO:0000786">
    <property type="term" value="C:nucleosome"/>
    <property type="evidence" value="ECO:0007669"/>
    <property type="project" value="UniProtKB-KW"/>
</dbReference>
<feature type="domain" description="Core Histone H2A/H2B/H3" evidence="22">
    <location>
        <begin position="652"/>
        <end position="733"/>
    </location>
</feature>
<comment type="subunit">
    <text evidence="7">V-ATPase is a heteromultimeric enzyme composed of a peripheral catalytic V1 complex (main components: subunits A, B, C, D, E, and F) attached to an integral membrane V0 proton pore complex (main component: the proteolipid protein).</text>
</comment>
<dbReference type="GO" id="GO:0046982">
    <property type="term" value="F:protein heterodimerization activity"/>
    <property type="evidence" value="ECO:0007669"/>
    <property type="project" value="InterPro"/>
</dbReference>
<comment type="function">
    <text evidence="1">Core component of nucleosome. Nucleosomes wrap and compact DNA into chromatin, limiting DNA accessibility to the cellular machineries which require DNA as a template. Histones thereby play a central role in transcription regulation, DNA repair, DNA replication and chromosomal stability. DNA accessibility is regulated via a complex set of post-translational modifications of histones, also called histone code, and nucleosome remodeling.</text>
</comment>
<evidence type="ECO:0000256" key="1">
    <source>
        <dbReference type="ARBA" id="ARBA00002001"/>
    </source>
</evidence>
<dbReference type="Gene3D" id="2.40.30.20">
    <property type="match status" value="1"/>
</dbReference>
<evidence type="ECO:0000256" key="17">
    <source>
        <dbReference type="ARBA" id="ARBA00023242"/>
    </source>
</evidence>
<comment type="function">
    <text evidence="2">Catalytic subunit of the peripheral V1 complex of vacuolar ATPase. V-ATPase vacuolar ATPase is responsible for acidifying a variety of intracellular compartments in eukaryotic cells.</text>
</comment>
<dbReference type="InterPro" id="IPR000194">
    <property type="entry name" value="ATPase_F1/V1/A1_a/bsu_nucl-bd"/>
</dbReference>
<dbReference type="Gene3D" id="2.40.50.100">
    <property type="match status" value="1"/>
</dbReference>
<dbReference type="AlphaFoldDB" id="A0A2P6VKQ0"/>
<evidence type="ECO:0000256" key="11">
    <source>
        <dbReference type="ARBA" id="ARBA00022741"/>
    </source>
</evidence>
<dbReference type="SUPFAM" id="SSF50615">
    <property type="entry name" value="N-terminal domain of alpha and beta subunits of F1 ATP synthase"/>
    <property type="match status" value="1"/>
</dbReference>
<keyword evidence="16 20" id="KW-0238">DNA-binding</keyword>
<dbReference type="HAMAP" id="MF_00309">
    <property type="entry name" value="ATP_synth_A_arch"/>
    <property type="match status" value="1"/>
</dbReference>
<dbReference type="FunFam" id="1.10.1140.10:FF:000002">
    <property type="entry name" value="V-type proton ATPase catalytic subunit A"/>
    <property type="match status" value="1"/>
</dbReference>
<dbReference type="Pfam" id="PF00125">
    <property type="entry name" value="Histone"/>
    <property type="match status" value="1"/>
</dbReference>
<evidence type="ECO:0000259" key="23">
    <source>
        <dbReference type="Pfam" id="PF02874"/>
    </source>
</evidence>
<evidence type="ECO:0000256" key="15">
    <source>
        <dbReference type="ARBA" id="ARBA00023065"/>
    </source>
</evidence>
<dbReference type="Pfam" id="PF02874">
    <property type="entry name" value="ATP-synt_ab_N"/>
    <property type="match status" value="1"/>
</dbReference>
<dbReference type="GO" id="GO:0033180">
    <property type="term" value="C:proton-transporting V-type ATPase, V1 domain"/>
    <property type="evidence" value="ECO:0007669"/>
    <property type="project" value="InterPro"/>
</dbReference>
<feature type="domain" description="ATPase F1/V1/A1 complex alpha/beta subunit N-terminal" evidence="23">
    <location>
        <begin position="16"/>
        <end position="77"/>
    </location>
</feature>
<protein>
    <recommendedName>
        <fullName evidence="20">Histone H2B</fullName>
    </recommendedName>
</protein>
<dbReference type="SUPFAM" id="SSF47917">
    <property type="entry name" value="C-terminal domain of alpha and beta subunits of F1 ATP synthase"/>
    <property type="match status" value="1"/>
</dbReference>
<feature type="domain" description="ATPsynthase alpha/beta subunit barrel-sandwich" evidence="24">
    <location>
        <begin position="118"/>
        <end position="205"/>
    </location>
</feature>
<dbReference type="FunFam" id="2.40.50.100:FF:000008">
    <property type="entry name" value="V-type proton ATPase catalytic subunit A"/>
    <property type="match status" value="1"/>
</dbReference>
<dbReference type="CDD" id="cd18119">
    <property type="entry name" value="ATP-synt_V_A-type_alpha_N"/>
    <property type="match status" value="1"/>
</dbReference>
<evidence type="ECO:0000256" key="9">
    <source>
        <dbReference type="ARBA" id="ARBA00022448"/>
    </source>
</evidence>
<dbReference type="InterPro" id="IPR031686">
    <property type="entry name" value="ATP-synth_a_Xtn"/>
</dbReference>
<evidence type="ECO:0000256" key="10">
    <source>
        <dbReference type="ARBA" id="ARBA00022454"/>
    </source>
</evidence>
<dbReference type="CDD" id="cd18111">
    <property type="entry name" value="ATP-synt_V_A-type_alpha_C"/>
    <property type="match status" value="1"/>
</dbReference>
<feature type="domain" description="ATP synthase A/B type C-terminal" evidence="25">
    <location>
        <begin position="457"/>
        <end position="552"/>
    </location>
</feature>
<dbReference type="Proteomes" id="UP000239649">
    <property type="component" value="Unassembled WGS sequence"/>
</dbReference>
<keyword evidence="17 20" id="KW-0539">Nucleus</keyword>
<dbReference type="Pfam" id="PF00006">
    <property type="entry name" value="ATP-synt_ab"/>
    <property type="match status" value="1"/>
</dbReference>
<dbReference type="InterPro" id="IPR055190">
    <property type="entry name" value="ATP-synt_VA_C"/>
</dbReference>
<keyword evidence="9" id="KW-0813">Transport</keyword>
<dbReference type="GO" id="GO:0005524">
    <property type="term" value="F:ATP binding"/>
    <property type="evidence" value="ECO:0007669"/>
    <property type="project" value="UniProtKB-KW"/>
</dbReference>
<comment type="subcellular location">
    <subcellularLocation>
        <location evidence="4">Chromosome</location>
    </subcellularLocation>
    <subcellularLocation>
        <location evidence="3 20">Nucleus</location>
    </subcellularLocation>
</comment>
<keyword evidence="15" id="KW-0406">Ion transport</keyword>
<evidence type="ECO:0000259" key="22">
    <source>
        <dbReference type="Pfam" id="PF00125"/>
    </source>
</evidence>
<reference evidence="26 27" key="1">
    <citation type="journal article" date="2018" name="Plant J.">
        <title>Genome sequences of Chlorella sorokiniana UTEX 1602 and Micractinium conductrix SAG 241.80: implications to maltose excretion by a green alga.</title>
        <authorList>
            <person name="Arriola M.B."/>
            <person name="Velmurugan N."/>
            <person name="Zhang Y."/>
            <person name="Plunkett M.H."/>
            <person name="Hondzo H."/>
            <person name="Barney B.M."/>
        </authorList>
    </citation>
    <scope>NUCLEOTIDE SEQUENCE [LARGE SCALE GENOMIC DNA]</scope>
    <source>
        <strain evidence="26 27">SAG 241.80</strain>
    </source>
</reference>
<dbReference type="GO" id="GO:0000325">
    <property type="term" value="C:plant-type vacuole"/>
    <property type="evidence" value="ECO:0007669"/>
    <property type="project" value="TreeGrafter"/>
</dbReference>
<dbReference type="OrthoDB" id="1676488at2759"/>
<dbReference type="FunFam" id="2.40.30.20:FF:000002">
    <property type="entry name" value="V-type proton ATPase catalytic subunit A"/>
    <property type="match status" value="1"/>
</dbReference>
<sequence>MGRDVETPESQYGYIRKVSGPVVVASRMSGSAMYELVRVGAEKLIGEIIRLEGDTATIQVYEDTSGLMVGDVVTRSGKPLSVELGPGIMGNIFDGIQRPLKQIALDSASCFIPRGVDVPALDRSRTWEFEPARFQVGDRITGGDIYGNVHENSLMEHKIMLPPGARGNVSWIAPAGSYSIADKVIEVEFGGQKKEYSMLQLWPVRAPRPVAQKMLANTPLLTGQRVLDGLFPGVLGGTCAIPGAFGCGKTVISQALSKYSNSDGIIYVGCGERGNEMAEVLMDFPQLTMTLPDGREESIMKRTTLVANTSNMPVAAREASIYTGITLAEYFRDMGYNFSMMADSTSRWAEALREISGRLAEMPADSGYPAYLGARLASFYERAGRVSCLGSPNREGSVTIVGAVSPPGGDFSDPVTTATLSIVQVFWGLDKKLAQRKHFPSVNWLISYSKYIKALEPFYDGFDPDFVNSRKAAREILQKEDDLNEIVQLVGKDALAEGDKICLEVARLIKDDFLQQNSYTKYDKYCPFYKSCDMLRNMILFYTCANDAVERTAAAAGTEPGGAGKITYNVIKARLGDLLYKLSSQKFEDPAEGEAALKSKFKALEEEIRERFRTLEEEYRFSLLLAPPCRPHLATMPPKAEKAPAKKTAKKVAEKRSRAARKQISKAETYKIYIYKVLKQVHPDTGISSKAMSIMNSFINDIFDKIAVETGNLARYNKKPTVTSREIQTAVRLILPGELSKHAVSEGTKAVTKFTSG</sequence>
<dbReference type="Gene3D" id="3.40.50.300">
    <property type="entry name" value="P-loop containing nucleotide triphosphate hydrolases"/>
    <property type="match status" value="1"/>
</dbReference>
<dbReference type="SUPFAM" id="SSF47113">
    <property type="entry name" value="Histone-fold"/>
    <property type="match status" value="1"/>
</dbReference>
<evidence type="ECO:0000256" key="2">
    <source>
        <dbReference type="ARBA" id="ARBA00003685"/>
    </source>
</evidence>
<dbReference type="PANTHER" id="PTHR43607">
    <property type="entry name" value="V-TYPE PROTON ATPASE CATALYTIC SUBUNIT A"/>
    <property type="match status" value="1"/>
</dbReference>
<evidence type="ECO:0000256" key="13">
    <source>
        <dbReference type="ARBA" id="ARBA00022840"/>
    </source>
</evidence>
<comment type="similarity">
    <text evidence="5 20">Belongs to the histone H2B family.</text>
</comment>
<dbReference type="PROSITE" id="PS00357">
    <property type="entry name" value="HISTONE_H2B"/>
    <property type="match status" value="1"/>
</dbReference>
<dbReference type="InterPro" id="IPR009072">
    <property type="entry name" value="Histone-fold"/>
</dbReference>
<dbReference type="GO" id="GO:0016887">
    <property type="term" value="F:ATP hydrolysis activity"/>
    <property type="evidence" value="ECO:0007669"/>
    <property type="project" value="InterPro"/>
</dbReference>
<dbReference type="InterPro" id="IPR004100">
    <property type="entry name" value="ATPase_F1/V1/A1_a/bsu_N"/>
</dbReference>
<evidence type="ECO:0000259" key="24">
    <source>
        <dbReference type="Pfam" id="PF16886"/>
    </source>
</evidence>
<dbReference type="STRING" id="554055.A0A2P6VKQ0"/>
<dbReference type="FunFam" id="1.10.20.10:FF:000016">
    <property type="entry name" value="Histone H2B"/>
    <property type="match status" value="1"/>
</dbReference>
<dbReference type="Pfam" id="PF16886">
    <property type="entry name" value="ATP-synt_ab_Xtn"/>
    <property type="match status" value="1"/>
</dbReference>
<dbReference type="PROSITE" id="PS00152">
    <property type="entry name" value="ATPASE_ALPHA_BETA"/>
    <property type="match status" value="1"/>
</dbReference>
<dbReference type="InterPro" id="IPR024034">
    <property type="entry name" value="ATPase_F1/V1_b/a_C"/>
</dbReference>
<dbReference type="InterPro" id="IPR005725">
    <property type="entry name" value="ATPase_V1-cplx_asu"/>
</dbReference>
<keyword evidence="14" id="KW-1278">Translocase</keyword>
<keyword evidence="18 20" id="KW-0544">Nucleosome core</keyword>
<dbReference type="NCBIfam" id="NF003220">
    <property type="entry name" value="PRK04192.1"/>
    <property type="match status" value="1"/>
</dbReference>
<evidence type="ECO:0000256" key="16">
    <source>
        <dbReference type="ARBA" id="ARBA00023125"/>
    </source>
</evidence>
<comment type="caution">
    <text evidence="26">The sequence shown here is derived from an EMBL/GenBank/DDBJ whole genome shotgun (WGS) entry which is preliminary data.</text>
</comment>
<accession>A0A2P6VKQ0</accession>
<dbReference type="InterPro" id="IPR055333">
    <property type="entry name" value="HISTONE_H2B_site"/>
</dbReference>
<keyword evidence="11" id="KW-0547">Nucleotide-binding</keyword>
<dbReference type="InterPro" id="IPR020003">
    <property type="entry name" value="ATPase_a/bsu_AS"/>
</dbReference>
<evidence type="ECO:0000256" key="4">
    <source>
        <dbReference type="ARBA" id="ARBA00004286"/>
    </source>
</evidence>
<dbReference type="GO" id="GO:0046034">
    <property type="term" value="P:ATP metabolic process"/>
    <property type="evidence" value="ECO:0007669"/>
    <property type="project" value="InterPro"/>
</dbReference>
<dbReference type="SMART" id="SM00427">
    <property type="entry name" value="H2B"/>
    <property type="match status" value="1"/>
</dbReference>
<dbReference type="SUPFAM" id="SSF52540">
    <property type="entry name" value="P-loop containing nucleoside triphosphate hydrolases"/>
    <property type="match status" value="1"/>
</dbReference>
<evidence type="ECO:0000259" key="25">
    <source>
        <dbReference type="Pfam" id="PF22919"/>
    </source>
</evidence>
<dbReference type="PANTHER" id="PTHR43607:SF1">
    <property type="entry name" value="H(+)-TRANSPORTING TWO-SECTOR ATPASE"/>
    <property type="match status" value="1"/>
</dbReference>
<dbReference type="GO" id="GO:0046961">
    <property type="term" value="F:proton-transporting ATPase activity, rotational mechanism"/>
    <property type="evidence" value="ECO:0007669"/>
    <property type="project" value="InterPro"/>
</dbReference>
<keyword evidence="27" id="KW-1185">Reference proteome</keyword>